<reference evidence="2" key="1">
    <citation type="journal article" date="2011" name="Nat. Genet.">
        <title>The Arabidopsis lyrata genome sequence and the basis of rapid genome size change.</title>
        <authorList>
            <person name="Hu T.T."/>
            <person name="Pattyn P."/>
            <person name="Bakker E.G."/>
            <person name="Cao J."/>
            <person name="Cheng J.-F."/>
            <person name="Clark R.M."/>
            <person name="Fahlgren N."/>
            <person name="Fawcett J.A."/>
            <person name="Grimwood J."/>
            <person name="Gundlach H."/>
            <person name="Haberer G."/>
            <person name="Hollister J.D."/>
            <person name="Ossowski S."/>
            <person name="Ottilar R.P."/>
            <person name="Salamov A.A."/>
            <person name="Schneeberger K."/>
            <person name="Spannagl M."/>
            <person name="Wang X."/>
            <person name="Yang L."/>
            <person name="Nasrallah M.E."/>
            <person name="Bergelson J."/>
            <person name="Carrington J.C."/>
            <person name="Gaut B.S."/>
            <person name="Schmutz J."/>
            <person name="Mayer K.F.X."/>
            <person name="Van de Peer Y."/>
            <person name="Grigoriev I.V."/>
            <person name="Nordborg M."/>
            <person name="Weigel D."/>
            <person name="Guo Y.-L."/>
        </authorList>
    </citation>
    <scope>NUCLEOTIDE SEQUENCE [LARGE SCALE GENOMIC DNA]</scope>
    <source>
        <strain evidence="2">cv. MN47</strain>
    </source>
</reference>
<accession>D7LKG1</accession>
<evidence type="ECO:0000313" key="2">
    <source>
        <dbReference type="Proteomes" id="UP000008694"/>
    </source>
</evidence>
<dbReference type="Gramene" id="fgenesh1_pg.C_scaffold_4002514">
    <property type="protein sequence ID" value="fgenesh1_pg.C_scaffold_4002514"/>
    <property type="gene ID" value="fgenesh1_pg.C_scaffold_4002514"/>
</dbReference>
<name>D7LKG1_ARALL</name>
<protein>
    <submittedName>
        <fullName evidence="1">Uncharacterized protein</fullName>
    </submittedName>
</protein>
<sequence>MEKDQSEIEVCSGLGSDSIQEMKREGSLAHQGCGYDEQSMRMEQIKKRSVEQENSSDLNETGLRVMTGRYTKLSNTAPALPVNLVGMMIAFSHVSEKILNLDKEVPRRQLDDYKLALSELEKFGFDVRHLSPLLDKALDEQANVLVEQEEKDC</sequence>
<keyword evidence="2" id="KW-1185">Reference proteome</keyword>
<gene>
    <name evidence="1" type="ORF">ARALYDRAFT_346172</name>
</gene>
<dbReference type="EMBL" id="GL348716">
    <property type="protein sequence ID" value="EFH58177.1"/>
    <property type="molecule type" value="Genomic_DNA"/>
</dbReference>
<dbReference type="HOGENOM" id="CLU_1715728_0_0_1"/>
<dbReference type="Proteomes" id="UP000008694">
    <property type="component" value="Unassembled WGS sequence"/>
</dbReference>
<evidence type="ECO:0000313" key="1">
    <source>
        <dbReference type="EMBL" id="EFH58177.1"/>
    </source>
</evidence>
<organism evidence="2">
    <name type="scientific">Arabidopsis lyrata subsp. lyrata</name>
    <name type="common">Lyre-leaved rock-cress</name>
    <dbReference type="NCBI Taxonomy" id="81972"/>
    <lineage>
        <taxon>Eukaryota</taxon>
        <taxon>Viridiplantae</taxon>
        <taxon>Streptophyta</taxon>
        <taxon>Embryophyta</taxon>
        <taxon>Tracheophyta</taxon>
        <taxon>Spermatophyta</taxon>
        <taxon>Magnoliopsida</taxon>
        <taxon>eudicotyledons</taxon>
        <taxon>Gunneridae</taxon>
        <taxon>Pentapetalae</taxon>
        <taxon>rosids</taxon>
        <taxon>malvids</taxon>
        <taxon>Brassicales</taxon>
        <taxon>Brassicaceae</taxon>
        <taxon>Camelineae</taxon>
        <taxon>Arabidopsis</taxon>
    </lineage>
</organism>
<proteinExistence type="predicted"/>
<dbReference type="AlphaFoldDB" id="D7LKG1"/>